<dbReference type="Pfam" id="PF01593">
    <property type="entry name" value="Amino_oxidase"/>
    <property type="match status" value="1"/>
</dbReference>
<dbReference type="Gene3D" id="3.90.660.50">
    <property type="match status" value="1"/>
</dbReference>
<evidence type="ECO:0000313" key="2">
    <source>
        <dbReference type="EMBL" id="AIF07919.1"/>
    </source>
</evidence>
<evidence type="ECO:0000259" key="1">
    <source>
        <dbReference type="Pfam" id="PF01593"/>
    </source>
</evidence>
<proteinExistence type="predicted"/>
<sequence length="449" mass="49311">MSAPTIIIGAGVGGLTTGAMLANKGHDVMILEKSSKLGGRTAAMEYKNHILDNGFHIMPFYKKSAIFTILKNLGIESRLKLAKVDDIAFYAETGFHIYPKGMVDLLKLSLIPFKSRVRLLKLLLPLAFSSIEKTELWDEVPLTKITDNLDADTNAFFEAVCMLAFADTADHISLGEFARTIIRANPFKGGTSEFAYPDGGGYDSICKVLGKYISEKNGEIQTKHSVKKVIVEDSKVTGVIVIDSSNSEKLIETNSVVISYPAYTALNQLFDENVIDKKFVQKIDKLNKTTSVVEVHFALNSQIDTRQVVFPVGDNYVTKGIFFISNITPSVSPKGEHLIIAGTPVLPSETEDSDKIKNIVAKMKQEIASIYPNFDSSLLWERPMAWKLVESVVKEPGKVWKSKMPHQIPGIDGLFFVGDSTVSYGIGTDSAAHSSILCTPKIESFLTSN</sequence>
<dbReference type="InterPro" id="IPR036188">
    <property type="entry name" value="FAD/NAD-bd_sf"/>
</dbReference>
<keyword evidence="2" id="KW-0413">Isomerase</keyword>
<organism evidence="2">
    <name type="scientific">uncultured marine thaumarchaeote KM3_25_G08</name>
    <dbReference type="NCBI Taxonomy" id="1456105"/>
    <lineage>
        <taxon>Archaea</taxon>
        <taxon>Nitrososphaerota</taxon>
        <taxon>environmental samples</taxon>
    </lineage>
</organism>
<dbReference type="AlphaFoldDB" id="A0A075GW13"/>
<dbReference type="GO" id="GO:0016491">
    <property type="term" value="F:oxidoreductase activity"/>
    <property type="evidence" value="ECO:0007669"/>
    <property type="project" value="InterPro"/>
</dbReference>
<gene>
    <name evidence="2" type="primary">crtH</name>
    <name evidence="2" type="synonym">crtISO</name>
</gene>
<feature type="domain" description="Amine oxidase" evidence="1">
    <location>
        <begin position="13"/>
        <end position="436"/>
    </location>
</feature>
<accession>A0A075GW13</accession>
<dbReference type="PANTHER" id="PTHR43734:SF1">
    <property type="entry name" value="PHYTOENE DESATURASE"/>
    <property type="match status" value="1"/>
</dbReference>
<reference evidence="2" key="1">
    <citation type="journal article" date="2014" name="Genome Biol. Evol.">
        <title>Pangenome evidence for extensive interdomain horizontal transfer affecting lineage core and shell genes in uncultured planktonic thaumarchaeota and euryarchaeota.</title>
        <authorList>
            <person name="Deschamps P."/>
            <person name="Zivanovic Y."/>
            <person name="Moreira D."/>
            <person name="Rodriguez-Valera F."/>
            <person name="Lopez-Garcia P."/>
        </authorList>
    </citation>
    <scope>NUCLEOTIDE SEQUENCE</scope>
</reference>
<dbReference type="Gene3D" id="3.50.50.60">
    <property type="entry name" value="FAD/NAD(P)-binding domain"/>
    <property type="match status" value="1"/>
</dbReference>
<dbReference type="SUPFAM" id="SSF51905">
    <property type="entry name" value="FAD/NAD(P)-binding domain"/>
    <property type="match status" value="1"/>
</dbReference>
<protein>
    <submittedName>
        <fullName evidence="2">Protoporphyrinogen oxidase (CrtISO, crtH)</fullName>
        <ecNumber evidence="2">5.2.1.13</ecNumber>
    </submittedName>
</protein>
<dbReference type="EMBL" id="KF900816">
    <property type="protein sequence ID" value="AIF07919.1"/>
    <property type="molecule type" value="Genomic_DNA"/>
</dbReference>
<name>A0A075GW13_9ARCH</name>
<dbReference type="InterPro" id="IPR002937">
    <property type="entry name" value="Amino_oxidase"/>
</dbReference>
<dbReference type="PANTHER" id="PTHR43734">
    <property type="entry name" value="PHYTOENE DESATURASE"/>
    <property type="match status" value="1"/>
</dbReference>
<dbReference type="EC" id="5.2.1.13" evidence="2"/>
<dbReference type="GO" id="GO:0016853">
    <property type="term" value="F:isomerase activity"/>
    <property type="evidence" value="ECO:0007669"/>
    <property type="project" value="UniProtKB-KW"/>
</dbReference>